<gene>
    <name evidence="1" type="ORF">CCAP1982_LOCUS6896</name>
</gene>
<keyword evidence="2" id="KW-1185">Reference proteome</keyword>
<comment type="caution">
    <text evidence="1">The sequence shown here is derived from an EMBL/GenBank/DDBJ whole genome shotgun (WGS) entry which is preliminary data.</text>
</comment>
<dbReference type="AlphaFoldDB" id="A0A811UKD4"/>
<accession>A0A811UKD4</accession>
<organism evidence="1 2">
    <name type="scientific">Ceratitis capitata</name>
    <name type="common">Mediterranean fruit fly</name>
    <name type="synonym">Tephritis capitata</name>
    <dbReference type="NCBI Taxonomy" id="7213"/>
    <lineage>
        <taxon>Eukaryota</taxon>
        <taxon>Metazoa</taxon>
        <taxon>Ecdysozoa</taxon>
        <taxon>Arthropoda</taxon>
        <taxon>Hexapoda</taxon>
        <taxon>Insecta</taxon>
        <taxon>Pterygota</taxon>
        <taxon>Neoptera</taxon>
        <taxon>Endopterygota</taxon>
        <taxon>Diptera</taxon>
        <taxon>Brachycera</taxon>
        <taxon>Muscomorpha</taxon>
        <taxon>Tephritoidea</taxon>
        <taxon>Tephritidae</taxon>
        <taxon>Ceratitis</taxon>
        <taxon>Ceratitis</taxon>
    </lineage>
</organism>
<name>A0A811UKD4_CERCA</name>
<evidence type="ECO:0000313" key="1">
    <source>
        <dbReference type="EMBL" id="CAD6998287.1"/>
    </source>
</evidence>
<evidence type="ECO:0000313" key="2">
    <source>
        <dbReference type="Proteomes" id="UP000606786"/>
    </source>
</evidence>
<dbReference type="Proteomes" id="UP000606786">
    <property type="component" value="Unassembled WGS sequence"/>
</dbReference>
<sequence>MYVCSTVACLIKVPALLMRHPSCAYCTGVRTSMSMCTAPILITATTMSHYNGDNNMAAAISCSLLHAIRFVMLFATKEQHTKEGDKWSLAEIHNTKTAMVFSEKCNLYCKTRKKLE</sequence>
<protein>
    <submittedName>
        <fullName evidence="1">(Mediterranean fruit fly) hypothetical protein</fullName>
    </submittedName>
</protein>
<proteinExistence type="predicted"/>
<reference evidence="1" key="1">
    <citation type="submission" date="2020-11" db="EMBL/GenBank/DDBJ databases">
        <authorList>
            <person name="Whitehead M."/>
        </authorList>
    </citation>
    <scope>NUCLEOTIDE SEQUENCE</scope>
    <source>
        <strain evidence="1">EGII</strain>
    </source>
</reference>
<dbReference type="EMBL" id="CAJHJT010000012">
    <property type="protein sequence ID" value="CAD6998287.1"/>
    <property type="molecule type" value="Genomic_DNA"/>
</dbReference>